<dbReference type="GeneID" id="9687102"/>
<keyword evidence="3" id="KW-1185">Reference proteome</keyword>
<sequence length="165" mass="17470">MASSSAASFKLDPAALRRSLVEGAATRQHARAPVATPPPRPSKAPTEPRVVPVADISHVYGMLYPRSLVEGNAGTSTVSLAAALRKRDRASRARRDAFACAIHATPRRTEHCEAATVAVNAAIARYHEATAAPGGDEDGTLSDVVNTSLKQSEACDIDWLDDKIE</sequence>
<proteinExistence type="predicted"/>
<protein>
    <submittedName>
        <fullName evidence="2">Predicted protein</fullName>
    </submittedName>
</protein>
<dbReference type="KEGG" id="mpp:MICPUCDRAFT_51065"/>
<reference evidence="2 3" key="1">
    <citation type="journal article" date="2009" name="Science">
        <title>Green evolution and dynamic adaptations revealed by genomes of the marine picoeukaryotes Micromonas.</title>
        <authorList>
            <person name="Worden A.Z."/>
            <person name="Lee J.H."/>
            <person name="Mock T."/>
            <person name="Rouze P."/>
            <person name="Simmons M.P."/>
            <person name="Aerts A.L."/>
            <person name="Allen A.E."/>
            <person name="Cuvelier M.L."/>
            <person name="Derelle E."/>
            <person name="Everett M.V."/>
            <person name="Foulon E."/>
            <person name="Grimwood J."/>
            <person name="Gundlach H."/>
            <person name="Henrissat B."/>
            <person name="Napoli C."/>
            <person name="McDonald S.M."/>
            <person name="Parker M.S."/>
            <person name="Rombauts S."/>
            <person name="Salamov A."/>
            <person name="Von Dassow P."/>
            <person name="Badger J.H."/>
            <person name="Coutinho P.M."/>
            <person name="Demir E."/>
            <person name="Dubchak I."/>
            <person name="Gentemann C."/>
            <person name="Eikrem W."/>
            <person name="Gready J.E."/>
            <person name="John U."/>
            <person name="Lanier W."/>
            <person name="Lindquist E.A."/>
            <person name="Lucas S."/>
            <person name="Mayer K.F."/>
            <person name="Moreau H."/>
            <person name="Not F."/>
            <person name="Otillar R."/>
            <person name="Panaud O."/>
            <person name="Pangilinan J."/>
            <person name="Paulsen I."/>
            <person name="Piegu B."/>
            <person name="Poliakov A."/>
            <person name="Robbens S."/>
            <person name="Schmutz J."/>
            <person name="Toulza E."/>
            <person name="Wyss T."/>
            <person name="Zelensky A."/>
            <person name="Zhou K."/>
            <person name="Armbrust E.V."/>
            <person name="Bhattacharya D."/>
            <person name="Goodenough U.W."/>
            <person name="Van de Peer Y."/>
            <person name="Grigoriev I.V."/>
        </authorList>
    </citation>
    <scope>NUCLEOTIDE SEQUENCE [LARGE SCALE GENOMIC DNA]</scope>
    <source>
        <strain evidence="2 3">CCMP1545</strain>
    </source>
</reference>
<dbReference type="AlphaFoldDB" id="C1N0L5"/>
<evidence type="ECO:0000256" key="1">
    <source>
        <dbReference type="SAM" id="MobiDB-lite"/>
    </source>
</evidence>
<dbReference type="OMA" id="FACAIHA"/>
<evidence type="ECO:0000313" key="2">
    <source>
        <dbReference type="EMBL" id="EEH54039.1"/>
    </source>
</evidence>
<dbReference type="RefSeq" id="XP_003061409.1">
    <property type="nucleotide sequence ID" value="XM_003061363.1"/>
</dbReference>
<dbReference type="OrthoDB" id="10593127at2759"/>
<evidence type="ECO:0000313" key="3">
    <source>
        <dbReference type="Proteomes" id="UP000001876"/>
    </source>
</evidence>
<accession>C1N0L5</accession>
<dbReference type="Proteomes" id="UP000001876">
    <property type="component" value="Unassembled WGS sequence"/>
</dbReference>
<feature type="region of interest" description="Disordered" evidence="1">
    <location>
        <begin position="20"/>
        <end position="48"/>
    </location>
</feature>
<name>C1N0L5_MICPC</name>
<dbReference type="EMBL" id="GG663744">
    <property type="protein sequence ID" value="EEH54039.1"/>
    <property type="molecule type" value="Genomic_DNA"/>
</dbReference>
<gene>
    <name evidence="2" type="ORF">MICPUCDRAFT_51065</name>
</gene>
<organism evidence="3">
    <name type="scientific">Micromonas pusilla (strain CCMP1545)</name>
    <name type="common">Picoplanktonic green alga</name>
    <dbReference type="NCBI Taxonomy" id="564608"/>
    <lineage>
        <taxon>Eukaryota</taxon>
        <taxon>Viridiplantae</taxon>
        <taxon>Chlorophyta</taxon>
        <taxon>Mamiellophyceae</taxon>
        <taxon>Mamiellales</taxon>
        <taxon>Mamiellaceae</taxon>
        <taxon>Micromonas</taxon>
    </lineage>
</organism>